<dbReference type="GO" id="GO:0016491">
    <property type="term" value="F:oxidoreductase activity"/>
    <property type="evidence" value="ECO:0007669"/>
    <property type="project" value="UniProtKB-KW"/>
</dbReference>
<dbReference type="InterPro" id="IPR004113">
    <property type="entry name" value="FAD-bd_oxidored_4_C"/>
</dbReference>
<dbReference type="Proteomes" id="UP000216752">
    <property type="component" value="Chromosome"/>
</dbReference>
<sequence>MPHYEPLNTAALAEIMAIVGDKYVLVGPDIPEEYTRDAWTPPGPPRYPEAVVFPANTEEVAAIVRSANRRLFPVVPRGGGTGLSGGTVPVYGGVIVDLSRMNQIIKIDPKARYIVAEPAVLTLDIQKEAAKHGLLYAGDPSSDDCVIGGNVATNAGGNRAVKYGVTADQIYELEIVTPQGEIVNLGGRLKKNSTGYGLVKLIIGSEGTLGIVTRITLKLNRLAPIFTTSLALFPNFSDAAAAVTVILDDPLLDPISLEIIDQKTMAALARYREDWRFSEQGGDCLIIQLEAKDEGEQAEKQNQLAAIIQKAGGIHLHPDSEKVWQARREFGKAIQAESSVLGIEDVVVPVDELPDFSAQLYKIAQTVGLEVRIAGHAGDGNVHIQILPGDTPEPEWESKFHHFTQILHSDVYSRGGRISGEHGIGVKRKQYFLEHVNPVELELMKSVKKSFDPQGILNPGKIFDIAGI</sequence>
<dbReference type="InterPro" id="IPR051914">
    <property type="entry name" value="FAD-linked_OxidoTrans_Type4"/>
</dbReference>
<evidence type="ECO:0000256" key="4">
    <source>
        <dbReference type="ARBA" id="ARBA00023002"/>
    </source>
</evidence>
<dbReference type="Gene3D" id="1.10.45.10">
    <property type="entry name" value="Vanillyl-alcohol Oxidase, Chain A, domain 4"/>
    <property type="match status" value="1"/>
</dbReference>
<dbReference type="PANTHER" id="PTHR42934">
    <property type="entry name" value="GLYCOLATE OXIDASE SUBUNIT GLCD"/>
    <property type="match status" value="1"/>
</dbReference>
<dbReference type="Pfam" id="PF02913">
    <property type="entry name" value="FAD-oxidase_C"/>
    <property type="match status" value="1"/>
</dbReference>
<accession>A0ABZ3IHW1</accession>
<dbReference type="Gene3D" id="3.30.70.2740">
    <property type="match status" value="1"/>
</dbReference>
<dbReference type="Pfam" id="PF01565">
    <property type="entry name" value="FAD_binding_4"/>
    <property type="match status" value="1"/>
</dbReference>
<dbReference type="RefSeq" id="WP_094606696.1">
    <property type="nucleotide sequence ID" value="NZ_CP155573.1"/>
</dbReference>
<keyword evidence="7" id="KW-1185">Reference proteome</keyword>
<feature type="domain" description="FAD-binding PCMH-type" evidence="5">
    <location>
        <begin position="44"/>
        <end position="222"/>
    </location>
</feature>
<evidence type="ECO:0000256" key="3">
    <source>
        <dbReference type="ARBA" id="ARBA00022827"/>
    </source>
</evidence>
<organism evidence="6 7">
    <name type="scientific">Sporomusa silvacetica DSM 10669</name>
    <dbReference type="NCBI Taxonomy" id="1123289"/>
    <lineage>
        <taxon>Bacteria</taxon>
        <taxon>Bacillati</taxon>
        <taxon>Bacillota</taxon>
        <taxon>Negativicutes</taxon>
        <taxon>Selenomonadales</taxon>
        <taxon>Sporomusaceae</taxon>
        <taxon>Sporomusa</taxon>
    </lineage>
</organism>
<dbReference type="InterPro" id="IPR006094">
    <property type="entry name" value="Oxid_FAD_bind_N"/>
</dbReference>
<dbReference type="EMBL" id="CP155573">
    <property type="protein sequence ID" value="XFO65003.1"/>
    <property type="molecule type" value="Genomic_DNA"/>
</dbReference>
<evidence type="ECO:0000256" key="2">
    <source>
        <dbReference type="ARBA" id="ARBA00022630"/>
    </source>
</evidence>
<dbReference type="InterPro" id="IPR016169">
    <property type="entry name" value="FAD-bd_PCMH_sub2"/>
</dbReference>
<evidence type="ECO:0000259" key="5">
    <source>
        <dbReference type="PROSITE" id="PS51387"/>
    </source>
</evidence>
<keyword evidence="4 6" id="KW-0560">Oxidoreductase</keyword>
<dbReference type="InterPro" id="IPR016171">
    <property type="entry name" value="Vanillyl_alc_oxidase_C-sub2"/>
</dbReference>
<evidence type="ECO:0000313" key="6">
    <source>
        <dbReference type="EMBL" id="XFO65003.1"/>
    </source>
</evidence>
<keyword evidence="3" id="KW-0274">FAD</keyword>
<dbReference type="SUPFAM" id="SSF56176">
    <property type="entry name" value="FAD-binding/transporter-associated domain-like"/>
    <property type="match status" value="1"/>
</dbReference>
<proteinExistence type="predicted"/>
<evidence type="ECO:0000313" key="7">
    <source>
        <dbReference type="Proteomes" id="UP000216752"/>
    </source>
</evidence>
<dbReference type="Gene3D" id="3.30.465.10">
    <property type="match status" value="1"/>
</dbReference>
<reference evidence="6" key="1">
    <citation type="submission" date="2024-05" db="EMBL/GenBank/DDBJ databases">
        <title>Isolation and characterization of Sporomusa carbonis sp. nov., a carboxydotrophic hydrogenogen in the genus of Sporomusa isolated from a charcoal burning pile.</title>
        <authorList>
            <person name="Boeer T."/>
            <person name="Rosenbaum F."/>
            <person name="Eysell L."/>
            <person name="Mueller V."/>
            <person name="Daniel R."/>
            <person name="Poehlein A."/>
        </authorList>
    </citation>
    <scope>NUCLEOTIDE SEQUENCE [LARGE SCALE GENOMIC DNA]</scope>
    <source>
        <strain evidence="6">DSM 10669</strain>
    </source>
</reference>
<dbReference type="InterPro" id="IPR016166">
    <property type="entry name" value="FAD-bd_PCMH"/>
</dbReference>
<protein>
    <submittedName>
        <fullName evidence="6">FAD-linked oxidoreductase</fullName>
        <ecNumber evidence="6">1.-.-.-</ecNumber>
    </submittedName>
</protein>
<dbReference type="PANTHER" id="PTHR42934:SF2">
    <property type="entry name" value="GLYCOLATE OXIDASE SUBUNIT GLCD"/>
    <property type="match status" value="1"/>
</dbReference>
<comment type="cofactor">
    <cofactor evidence="1">
        <name>FAD</name>
        <dbReference type="ChEBI" id="CHEBI:57692"/>
    </cofactor>
</comment>
<dbReference type="InterPro" id="IPR016164">
    <property type="entry name" value="FAD-linked_Oxase-like_C"/>
</dbReference>
<dbReference type="SUPFAM" id="SSF55103">
    <property type="entry name" value="FAD-linked oxidases, C-terminal domain"/>
    <property type="match status" value="1"/>
</dbReference>
<keyword evidence="2" id="KW-0285">Flavoprotein</keyword>
<dbReference type="InterPro" id="IPR036318">
    <property type="entry name" value="FAD-bd_PCMH-like_sf"/>
</dbReference>
<dbReference type="EC" id="1.-.-.-" evidence="6"/>
<gene>
    <name evidence="6" type="ORF">SPSIL_011120</name>
</gene>
<evidence type="ECO:0000256" key="1">
    <source>
        <dbReference type="ARBA" id="ARBA00001974"/>
    </source>
</evidence>
<name>A0ABZ3IHW1_9FIRM</name>
<dbReference type="PROSITE" id="PS51387">
    <property type="entry name" value="FAD_PCMH"/>
    <property type="match status" value="1"/>
</dbReference>